<dbReference type="Pfam" id="PF12311">
    <property type="entry name" value="DUF3632"/>
    <property type="match status" value="1"/>
</dbReference>
<evidence type="ECO:0000313" key="1">
    <source>
        <dbReference type="EMBL" id="CAG9977812.1"/>
    </source>
</evidence>
<sequence>MATASENQAPKPVLSIDDFINQCPPREILLRMASQDDFSTESAVEEIVALTRAAAVEAAAAAERAEQQNNALLRHADIVTAIIIALAVVPDPTEGGILHLKDGLATTPFWSGMPRFSINLAEEALRGPGIPSEDILKSLDWANLVAFFAQLAELKFWDLFEDTSWDFAHLTQLFEEEEEVTKQDVRVACMWFIHASKKVWTDVQLRRSDDEDFFEPEFWPRWKQSLQGYQKKLSVDIANKDLQRLISCSLESINKTEAELGK</sequence>
<comment type="caution">
    <text evidence="1">The sequence shown here is derived from an EMBL/GenBank/DDBJ whole genome shotgun (WGS) entry which is preliminary data.</text>
</comment>
<keyword evidence="2" id="KW-1185">Reference proteome</keyword>
<dbReference type="InterPro" id="IPR022085">
    <property type="entry name" value="OpdG"/>
</dbReference>
<protein>
    <submittedName>
        <fullName evidence="1">Uncharacterized protein</fullName>
    </submittedName>
</protein>
<dbReference type="AlphaFoldDB" id="A0A9N9U4A8"/>
<dbReference type="Proteomes" id="UP000754883">
    <property type="component" value="Unassembled WGS sequence"/>
</dbReference>
<dbReference type="EMBL" id="CABFNO020001298">
    <property type="protein sequence ID" value="CAG9977812.1"/>
    <property type="molecule type" value="Genomic_DNA"/>
</dbReference>
<reference evidence="2" key="1">
    <citation type="submission" date="2019-06" db="EMBL/GenBank/DDBJ databases">
        <authorList>
            <person name="Broberg M."/>
        </authorList>
    </citation>
    <scope>NUCLEOTIDE SEQUENCE [LARGE SCALE GENOMIC DNA]</scope>
</reference>
<gene>
    <name evidence="1" type="ORF">CBYS24578_00008883</name>
</gene>
<reference evidence="1 2" key="2">
    <citation type="submission" date="2021-10" db="EMBL/GenBank/DDBJ databases">
        <authorList>
            <person name="Piombo E."/>
        </authorList>
    </citation>
    <scope>NUCLEOTIDE SEQUENCE [LARGE SCALE GENOMIC DNA]</scope>
</reference>
<dbReference type="OrthoDB" id="5133275at2759"/>
<accession>A0A9N9U4A8</accession>
<name>A0A9N9U4A8_9HYPO</name>
<organism evidence="1 2">
    <name type="scientific">Clonostachys byssicola</name>
    <dbReference type="NCBI Taxonomy" id="160290"/>
    <lineage>
        <taxon>Eukaryota</taxon>
        <taxon>Fungi</taxon>
        <taxon>Dikarya</taxon>
        <taxon>Ascomycota</taxon>
        <taxon>Pezizomycotina</taxon>
        <taxon>Sordariomycetes</taxon>
        <taxon>Hypocreomycetidae</taxon>
        <taxon>Hypocreales</taxon>
        <taxon>Bionectriaceae</taxon>
        <taxon>Clonostachys</taxon>
    </lineage>
</organism>
<evidence type="ECO:0000313" key="2">
    <source>
        <dbReference type="Proteomes" id="UP000754883"/>
    </source>
</evidence>
<proteinExistence type="predicted"/>